<protein>
    <submittedName>
        <fullName evidence="1">Uncharacterized protein</fullName>
    </submittedName>
</protein>
<organism evidence="1 2">
    <name type="scientific">Vespula vulgaris</name>
    <name type="common">Yellow jacket</name>
    <name type="synonym">Wasp</name>
    <dbReference type="NCBI Taxonomy" id="7454"/>
    <lineage>
        <taxon>Eukaryota</taxon>
        <taxon>Metazoa</taxon>
        <taxon>Ecdysozoa</taxon>
        <taxon>Arthropoda</taxon>
        <taxon>Hexapoda</taxon>
        <taxon>Insecta</taxon>
        <taxon>Pterygota</taxon>
        <taxon>Neoptera</taxon>
        <taxon>Endopterygota</taxon>
        <taxon>Hymenoptera</taxon>
        <taxon>Apocrita</taxon>
        <taxon>Aculeata</taxon>
        <taxon>Vespoidea</taxon>
        <taxon>Vespidae</taxon>
        <taxon>Vespinae</taxon>
        <taxon>Vespula</taxon>
    </lineage>
</organism>
<keyword evidence="2" id="KW-1185">Reference proteome</keyword>
<evidence type="ECO:0000313" key="2">
    <source>
        <dbReference type="Proteomes" id="UP000614350"/>
    </source>
</evidence>
<proteinExistence type="predicted"/>
<gene>
    <name evidence="1" type="ORF">HZH66_006959</name>
</gene>
<name>A0A834N7G4_VESVU</name>
<dbReference type="EMBL" id="JACSEA010000006">
    <property type="protein sequence ID" value="KAF7399062.1"/>
    <property type="molecule type" value="Genomic_DNA"/>
</dbReference>
<dbReference type="AlphaFoldDB" id="A0A834N7G4"/>
<evidence type="ECO:0000313" key="1">
    <source>
        <dbReference type="EMBL" id="KAF7399062.1"/>
    </source>
</evidence>
<comment type="caution">
    <text evidence="1">The sequence shown here is derived from an EMBL/GenBank/DDBJ whole genome shotgun (WGS) entry which is preliminary data.</text>
</comment>
<dbReference type="Proteomes" id="UP000614350">
    <property type="component" value="Unassembled WGS sequence"/>
</dbReference>
<sequence>MDISVENFAKDTEKVIARNQVSIYSVLEYSKKKIFDYKYGVMETKYEYNFDDTFNTTNIINQKPDSIIDYNKYMKRVDRADQYLLHYSVLKKIKKWIN</sequence>
<reference evidence="1" key="1">
    <citation type="journal article" date="2020" name="G3 (Bethesda)">
        <title>High-Quality Assemblies for Three Invasive Social Wasps from the &lt;i&gt;Vespula&lt;/i&gt; Genus.</title>
        <authorList>
            <person name="Harrop T.W.R."/>
            <person name="Guhlin J."/>
            <person name="McLaughlin G.M."/>
            <person name="Permina E."/>
            <person name="Stockwell P."/>
            <person name="Gilligan J."/>
            <person name="Le Lec M.F."/>
            <person name="Gruber M.A.M."/>
            <person name="Quinn O."/>
            <person name="Lovegrove M."/>
            <person name="Duncan E.J."/>
            <person name="Remnant E.J."/>
            <person name="Van Eeckhoven J."/>
            <person name="Graham B."/>
            <person name="Knapp R.A."/>
            <person name="Langford K.W."/>
            <person name="Kronenberg Z."/>
            <person name="Press M.O."/>
            <person name="Eacker S.M."/>
            <person name="Wilson-Rankin E.E."/>
            <person name="Purcell J."/>
            <person name="Lester P.J."/>
            <person name="Dearden P.K."/>
        </authorList>
    </citation>
    <scope>NUCLEOTIDE SEQUENCE</scope>
    <source>
        <strain evidence="1">Marl-1</strain>
    </source>
</reference>
<accession>A0A834N7G4</accession>